<feature type="transmembrane region" description="Helical" evidence="7">
    <location>
        <begin position="317"/>
        <end position="338"/>
    </location>
</feature>
<evidence type="ECO:0000256" key="1">
    <source>
        <dbReference type="ARBA" id="ARBA00004651"/>
    </source>
</evidence>
<dbReference type="InterPro" id="IPR011014">
    <property type="entry name" value="MscS_channel_TM-2"/>
</dbReference>
<dbReference type="InterPro" id="IPR006685">
    <property type="entry name" value="MscS_channel_2nd"/>
</dbReference>
<feature type="domain" description="Mechanosensitive ion channel MscS" evidence="8">
    <location>
        <begin position="438"/>
        <end position="505"/>
    </location>
</feature>
<evidence type="ECO:0000256" key="4">
    <source>
        <dbReference type="ARBA" id="ARBA00022692"/>
    </source>
</evidence>
<evidence type="ECO:0000256" key="2">
    <source>
        <dbReference type="ARBA" id="ARBA00008017"/>
    </source>
</evidence>
<evidence type="ECO:0000256" key="5">
    <source>
        <dbReference type="ARBA" id="ARBA00022989"/>
    </source>
</evidence>
<evidence type="ECO:0000256" key="6">
    <source>
        <dbReference type="ARBA" id="ARBA00023136"/>
    </source>
</evidence>
<feature type="transmembrane region" description="Helical" evidence="7">
    <location>
        <begin position="350"/>
        <end position="378"/>
    </location>
</feature>
<feature type="domain" description="Mechanosensitive ion channel transmembrane helices 2/3" evidence="10">
    <location>
        <begin position="399"/>
        <end position="437"/>
    </location>
</feature>
<protein>
    <submittedName>
        <fullName evidence="11">Mechanosensitive ion channel protein</fullName>
    </submittedName>
</protein>
<proteinExistence type="inferred from homology"/>
<feature type="transmembrane region" description="Helical" evidence="7">
    <location>
        <begin position="390"/>
        <end position="410"/>
    </location>
</feature>
<evidence type="ECO:0000259" key="10">
    <source>
        <dbReference type="Pfam" id="PF21088"/>
    </source>
</evidence>
<dbReference type="RefSeq" id="WP_112058650.1">
    <property type="nucleotide sequence ID" value="NZ_UAWL01000006.1"/>
</dbReference>
<dbReference type="Gene3D" id="1.10.287.1260">
    <property type="match status" value="1"/>
</dbReference>
<keyword evidence="4 7" id="KW-0812">Transmembrane</keyword>
<keyword evidence="5 7" id="KW-1133">Transmembrane helix</keyword>
<evidence type="ECO:0000259" key="9">
    <source>
        <dbReference type="Pfam" id="PF21082"/>
    </source>
</evidence>
<comment type="similarity">
    <text evidence="2">Belongs to the MscS (TC 1.A.23) family.</text>
</comment>
<evidence type="ECO:0000259" key="8">
    <source>
        <dbReference type="Pfam" id="PF00924"/>
    </source>
</evidence>
<dbReference type="Gene3D" id="3.30.70.100">
    <property type="match status" value="1"/>
</dbReference>
<evidence type="ECO:0000313" key="12">
    <source>
        <dbReference type="Proteomes" id="UP000250166"/>
    </source>
</evidence>
<name>A0A2X3BRD5_9HELI</name>
<gene>
    <name evidence="11" type="primary">ynaI_3</name>
    <name evidence="11" type="ORF">NCTC13102_01160</name>
</gene>
<feature type="domain" description="Mechanosensitive ion channel MscS C-terminal" evidence="9">
    <location>
        <begin position="512"/>
        <end position="627"/>
    </location>
</feature>
<dbReference type="GO" id="GO:0008381">
    <property type="term" value="F:mechanosensitive monoatomic ion channel activity"/>
    <property type="evidence" value="ECO:0007669"/>
    <property type="project" value="UniProtKB-ARBA"/>
</dbReference>
<dbReference type="InterPro" id="IPR011066">
    <property type="entry name" value="MscS_channel_C_sf"/>
</dbReference>
<feature type="transmembrane region" description="Helical" evidence="7">
    <location>
        <begin position="266"/>
        <end position="284"/>
    </location>
</feature>
<dbReference type="Pfam" id="PF00924">
    <property type="entry name" value="MS_channel_2nd"/>
    <property type="match status" value="1"/>
</dbReference>
<accession>A0A2X3BRD5</accession>
<reference evidence="11 12" key="1">
    <citation type="submission" date="2018-06" db="EMBL/GenBank/DDBJ databases">
        <authorList>
            <consortium name="Pathogen Informatics"/>
            <person name="Doyle S."/>
        </authorList>
    </citation>
    <scope>NUCLEOTIDE SEQUENCE [LARGE SCALE GENOMIC DNA]</scope>
    <source>
        <strain evidence="11 12">NCTC13102</strain>
    </source>
</reference>
<keyword evidence="3" id="KW-1003">Cell membrane</keyword>
<evidence type="ECO:0000256" key="7">
    <source>
        <dbReference type="SAM" id="Phobius"/>
    </source>
</evidence>
<dbReference type="Pfam" id="PF21088">
    <property type="entry name" value="MS_channel_1st"/>
    <property type="match status" value="1"/>
</dbReference>
<feature type="transmembrane region" description="Helical" evidence="7">
    <location>
        <begin position="12"/>
        <end position="30"/>
    </location>
</feature>
<dbReference type="PANTHER" id="PTHR43634:SF2">
    <property type="entry name" value="LOW CONDUCTANCE MECHANOSENSITIVE CHANNEL YNAI"/>
    <property type="match status" value="1"/>
</dbReference>
<dbReference type="EMBL" id="UAWL01000006">
    <property type="protein sequence ID" value="SQB98695.1"/>
    <property type="molecule type" value="Genomic_DNA"/>
</dbReference>
<dbReference type="AlphaFoldDB" id="A0A2X3BRD5"/>
<organism evidence="11 12">
    <name type="scientific">Helicobacter fennelliae</name>
    <dbReference type="NCBI Taxonomy" id="215"/>
    <lineage>
        <taxon>Bacteria</taxon>
        <taxon>Pseudomonadati</taxon>
        <taxon>Campylobacterota</taxon>
        <taxon>Epsilonproteobacteria</taxon>
        <taxon>Campylobacterales</taxon>
        <taxon>Helicobacteraceae</taxon>
        <taxon>Helicobacter</taxon>
    </lineage>
</organism>
<dbReference type="InterPro" id="IPR049278">
    <property type="entry name" value="MS_channel_C"/>
</dbReference>
<dbReference type="PANTHER" id="PTHR43634">
    <property type="entry name" value="OW CONDUCTANCE MECHANOSENSITIVE CHANNEL"/>
    <property type="match status" value="1"/>
</dbReference>
<feature type="transmembrane region" description="Helical" evidence="7">
    <location>
        <begin position="416"/>
        <end position="436"/>
    </location>
</feature>
<dbReference type="InterPro" id="IPR023408">
    <property type="entry name" value="MscS_beta-dom_sf"/>
</dbReference>
<dbReference type="InterPro" id="IPR045042">
    <property type="entry name" value="YnaI-like"/>
</dbReference>
<dbReference type="InterPro" id="IPR010920">
    <property type="entry name" value="LSM_dom_sf"/>
</dbReference>
<dbReference type="SUPFAM" id="SSF50182">
    <property type="entry name" value="Sm-like ribonucleoproteins"/>
    <property type="match status" value="1"/>
</dbReference>
<keyword evidence="6 7" id="KW-0472">Membrane</keyword>
<dbReference type="SUPFAM" id="SSF82689">
    <property type="entry name" value="Mechanosensitive channel protein MscS (YggB), C-terminal domain"/>
    <property type="match status" value="1"/>
</dbReference>
<evidence type="ECO:0000256" key="3">
    <source>
        <dbReference type="ARBA" id="ARBA00022475"/>
    </source>
</evidence>
<evidence type="ECO:0000313" key="11">
    <source>
        <dbReference type="EMBL" id="SQB98695.1"/>
    </source>
</evidence>
<dbReference type="Proteomes" id="UP000250166">
    <property type="component" value="Unassembled WGS sequence"/>
</dbReference>
<dbReference type="GO" id="GO:0005886">
    <property type="term" value="C:plasma membrane"/>
    <property type="evidence" value="ECO:0007669"/>
    <property type="project" value="UniProtKB-SubCell"/>
</dbReference>
<dbReference type="InterPro" id="IPR049142">
    <property type="entry name" value="MS_channel_1st"/>
</dbReference>
<dbReference type="Gene3D" id="2.30.30.60">
    <property type="match status" value="1"/>
</dbReference>
<dbReference type="SUPFAM" id="SSF82861">
    <property type="entry name" value="Mechanosensitive channel protein MscS (YggB), transmembrane region"/>
    <property type="match status" value="1"/>
</dbReference>
<sequence>MTKTKVTKKDIAIWRYVAFGFCMWVGILSVCFSENISPDSNANLSQNTLNTKAISQESLASLLEEMSAINQEIAKSQATQNPNIQSLLKHKEVALQSFLSGIMDNAMPIGIDSTKNLKDQEVQEVLLIQSEITHDNLALALAKIHLYSLKLDENINNAIIALRKNIDFFSTKDKVLKIIKPYEDAINGFKHSFEEVNLNAESSARKASFHKENQAYSSKIATYIEVFGYISQHAQSILPQNMFLNISVEYILDKIAKILPTNHSNILISKIILSLCAFIVLWLCRRLIALGFIKCIDIAVRFVKHDRQIHSQIQKDIIKPISSILLFLSFDISLNILYYPSLTPPKFEVWFPIIYIVNFVWFLIIALKCYGIAFVSTLAKKSGGTLRKEVVNLILKIMYSIIIIIGGLMVLKTLGFNVSAIIASLGLGGLAVALAVKDMLANFFASVMLLFDNSFSQGDWIECGGIEGTIVEIGLRKTIIRTFDNGLVMIPNADLSNKSITNWSRRKEGRRIKMAIGLSYDTSVEQLQKCATEIKDMLLQNPKIAKDSESKQEMNYQLSFKKDIVSMNDLLGYKGSVFVVVDELADSSINILVYCFSKATSLGEYLQTKQEVILEIMKIVEKYHLSFAFPSQSVYIENLPNPIMLENLAKDTR</sequence>
<dbReference type="Pfam" id="PF21082">
    <property type="entry name" value="MS_channel_3rd"/>
    <property type="match status" value="1"/>
</dbReference>
<comment type="subcellular location">
    <subcellularLocation>
        <location evidence="1">Cell membrane</location>
        <topology evidence="1">Multi-pass membrane protein</topology>
    </subcellularLocation>
</comment>